<dbReference type="InterPro" id="IPR041715">
    <property type="entry name" value="HisRS-like_core"/>
</dbReference>
<feature type="binding site" evidence="1">
    <location>
        <position position="110"/>
    </location>
    <ligand>
        <name>L-histidine</name>
        <dbReference type="ChEBI" id="CHEBI:57595"/>
    </ligand>
</feature>
<dbReference type="EMBL" id="JACVXA010000001">
    <property type="protein sequence ID" value="MBE3636611.1"/>
    <property type="molecule type" value="Genomic_DNA"/>
</dbReference>
<reference evidence="3" key="1">
    <citation type="submission" date="2020-09" db="EMBL/GenBank/DDBJ databases">
        <title>A novel bacterium of genus Mangrovicoccus, isolated from South China Sea.</title>
        <authorList>
            <person name="Huang H."/>
            <person name="Mo K."/>
            <person name="Hu Y."/>
        </authorList>
    </citation>
    <scope>NUCLEOTIDE SEQUENCE</scope>
    <source>
        <strain evidence="3">HB182678</strain>
    </source>
</reference>
<dbReference type="Gene3D" id="3.30.930.10">
    <property type="entry name" value="Bira Bifunctional Protein, Domain 2"/>
    <property type="match status" value="1"/>
</dbReference>
<proteinExistence type="predicted"/>
<evidence type="ECO:0000313" key="4">
    <source>
        <dbReference type="Proteomes" id="UP000609121"/>
    </source>
</evidence>
<feature type="binding site" evidence="1">
    <location>
        <position position="106"/>
    </location>
    <ligand>
        <name>L-histidine</name>
        <dbReference type="ChEBI" id="CHEBI:57595"/>
    </ligand>
</feature>
<dbReference type="GO" id="GO:0006427">
    <property type="term" value="P:histidyl-tRNA aminoacylation"/>
    <property type="evidence" value="ECO:0007669"/>
    <property type="project" value="TreeGrafter"/>
</dbReference>
<dbReference type="GO" id="GO:0005737">
    <property type="term" value="C:cytoplasm"/>
    <property type="evidence" value="ECO:0007669"/>
    <property type="project" value="InterPro"/>
</dbReference>
<evidence type="ECO:0000256" key="1">
    <source>
        <dbReference type="PIRSR" id="PIRSR001549-1"/>
    </source>
</evidence>
<dbReference type="RefSeq" id="WP_193178797.1">
    <property type="nucleotide sequence ID" value="NZ_JACVXA010000001.1"/>
</dbReference>
<organism evidence="3 4">
    <name type="scientific">Mangrovicoccus algicola</name>
    <dbReference type="NCBI Taxonomy" id="2771008"/>
    <lineage>
        <taxon>Bacteria</taxon>
        <taxon>Pseudomonadati</taxon>
        <taxon>Pseudomonadota</taxon>
        <taxon>Alphaproteobacteria</taxon>
        <taxon>Rhodobacterales</taxon>
        <taxon>Paracoccaceae</taxon>
        <taxon>Mangrovicoccus</taxon>
    </lineage>
</organism>
<name>A0A8J6Z4E6_9RHOB</name>
<dbReference type="PANTHER" id="PTHR43707:SF1">
    <property type="entry name" value="HISTIDINE--TRNA LIGASE, MITOCHONDRIAL-RELATED"/>
    <property type="match status" value="1"/>
</dbReference>
<keyword evidence="3" id="KW-0328">Glycosyltransferase</keyword>
<dbReference type="PANTHER" id="PTHR43707">
    <property type="entry name" value="HISTIDYL-TRNA SYNTHETASE"/>
    <property type="match status" value="1"/>
</dbReference>
<feature type="binding site" evidence="1">
    <location>
        <position position="302"/>
    </location>
    <ligand>
        <name>L-histidine</name>
        <dbReference type="ChEBI" id="CHEBI:57595"/>
    </ligand>
</feature>
<feature type="binding site" evidence="1">
    <location>
        <position position="92"/>
    </location>
    <ligand>
        <name>L-histidine</name>
        <dbReference type="ChEBI" id="CHEBI:57595"/>
    </ligand>
</feature>
<dbReference type="Pfam" id="PF13393">
    <property type="entry name" value="tRNA-synt_His"/>
    <property type="match status" value="2"/>
</dbReference>
<evidence type="ECO:0000313" key="3">
    <source>
        <dbReference type="EMBL" id="MBE3636611.1"/>
    </source>
</evidence>
<keyword evidence="4" id="KW-1185">Reference proteome</keyword>
<dbReference type="Proteomes" id="UP000609121">
    <property type="component" value="Unassembled WGS sequence"/>
</dbReference>
<dbReference type="AlphaFoldDB" id="A0A8J6Z4E6"/>
<dbReference type="InterPro" id="IPR004516">
    <property type="entry name" value="HisRS/HisZ"/>
</dbReference>
<keyword evidence="3" id="KW-0808">Transferase</keyword>
<protein>
    <submittedName>
        <fullName evidence="3">ATP phosphoribosyltransferase regulatory subunit</fullName>
    </submittedName>
</protein>
<dbReference type="SUPFAM" id="SSF55681">
    <property type="entry name" value="Class II aaRS and biotin synthetases"/>
    <property type="match status" value="1"/>
</dbReference>
<dbReference type="GO" id="GO:0016757">
    <property type="term" value="F:glycosyltransferase activity"/>
    <property type="evidence" value="ECO:0007669"/>
    <property type="project" value="UniProtKB-KW"/>
</dbReference>
<comment type="caution">
    <text evidence="3">The sequence shown here is derived from an EMBL/GenBank/DDBJ whole genome shotgun (WGS) entry which is preliminary data.</text>
</comment>
<feature type="binding site" evidence="1">
    <location>
        <begin position="307"/>
        <end position="308"/>
    </location>
    <ligand>
        <name>L-histidine</name>
        <dbReference type="ChEBI" id="CHEBI:57595"/>
    </ligand>
</feature>
<sequence length="367" mass="39809">MPDRAAIRDEAHRIRRVFEAQGAEPFEAEILQPADTLLDLYGEDIRARAYVTADPLRGEQMLRPDFTVSVVQAHMESGRTEARYAYSGLIFRQQDEHPERPTEYFQTGLEIFGGDPAEADAEVFATIAAELSDLPVRAVTGDIGVLIAAVEGLETTAIRKAALRRHLWRPERFKALLARYAAPAGLDGLRGGLLARVKAGADVLAEAGPEIGLRSGGEVLARLERLAADAEEPPIPAEQVALVDRILRLRGAAWAMAAPLREMSGVIPSLSAAAARMEARLAALESRGIDLDALEFEGSFGRTSLEYYDGFVFGFLVDGQRPDNWPPLASGGRYDAMTRVLGNGRAAPAVGGVIRPEQVLKLREAQC</sequence>
<gene>
    <name evidence="3" type="ORF">ICN82_00160</name>
</gene>
<evidence type="ECO:0000259" key="2">
    <source>
        <dbReference type="Pfam" id="PF13393"/>
    </source>
</evidence>
<feature type="domain" description="Class II Histidinyl-tRNA synthetase (HisRS)-like catalytic core" evidence="2">
    <location>
        <begin position="5"/>
        <end position="232"/>
    </location>
</feature>
<dbReference type="NCBIfam" id="NF008952">
    <property type="entry name" value="PRK12295.1-5"/>
    <property type="match status" value="1"/>
</dbReference>
<feature type="domain" description="Class II Histidinyl-tRNA synthetase (HisRS)-like catalytic core" evidence="2">
    <location>
        <begin position="234"/>
        <end position="358"/>
    </location>
</feature>
<dbReference type="GO" id="GO:0004821">
    <property type="term" value="F:histidine-tRNA ligase activity"/>
    <property type="evidence" value="ECO:0007669"/>
    <property type="project" value="TreeGrafter"/>
</dbReference>
<dbReference type="InterPro" id="IPR045864">
    <property type="entry name" value="aa-tRNA-synth_II/BPL/LPL"/>
</dbReference>
<accession>A0A8J6Z4E6</accession>
<dbReference type="PIRSF" id="PIRSF001549">
    <property type="entry name" value="His-tRNA_synth"/>
    <property type="match status" value="1"/>
</dbReference>
<feature type="binding site" evidence="1">
    <location>
        <begin position="65"/>
        <end position="67"/>
    </location>
    <ligand>
        <name>L-histidine</name>
        <dbReference type="ChEBI" id="CHEBI:57595"/>
    </ligand>
</feature>